<feature type="non-terminal residue" evidence="1">
    <location>
        <position position="1"/>
    </location>
</feature>
<sequence length="118" mass="12810">LESKQGHEVEIIPTVQEDGINAIAFTFKGVLEDIGSDIVEVAMDSTWKTNAAGYELYGIVGEINGRAVPLAFCFTASTDGTALEGAKDRLLRTVIRFVSKNCPNINFTLSDKDLTEIN</sequence>
<gene>
    <name evidence="1" type="ORF">GALMADRAFT_22589</name>
</gene>
<keyword evidence="2" id="KW-1185">Reference proteome</keyword>
<dbReference type="STRING" id="685588.A0A067TTG7"/>
<proteinExistence type="predicted"/>
<organism evidence="1 2">
    <name type="scientific">Galerina marginata (strain CBS 339.88)</name>
    <dbReference type="NCBI Taxonomy" id="685588"/>
    <lineage>
        <taxon>Eukaryota</taxon>
        <taxon>Fungi</taxon>
        <taxon>Dikarya</taxon>
        <taxon>Basidiomycota</taxon>
        <taxon>Agaricomycotina</taxon>
        <taxon>Agaricomycetes</taxon>
        <taxon>Agaricomycetidae</taxon>
        <taxon>Agaricales</taxon>
        <taxon>Agaricineae</taxon>
        <taxon>Strophariaceae</taxon>
        <taxon>Galerina</taxon>
    </lineage>
</organism>
<dbReference type="HOGENOM" id="CLU_044890_2_0_1"/>
<evidence type="ECO:0000313" key="1">
    <source>
        <dbReference type="EMBL" id="KDR82283.1"/>
    </source>
</evidence>
<dbReference type="OrthoDB" id="2437251at2759"/>
<protein>
    <recommendedName>
        <fullName evidence="3">MULE transposase domain-containing protein</fullName>
    </recommendedName>
</protein>
<name>A0A067TTG7_GALM3</name>
<dbReference type="AlphaFoldDB" id="A0A067TTG7"/>
<dbReference type="EMBL" id="KL142370">
    <property type="protein sequence ID" value="KDR82283.1"/>
    <property type="molecule type" value="Genomic_DNA"/>
</dbReference>
<accession>A0A067TTG7</accession>
<dbReference type="Proteomes" id="UP000027222">
    <property type="component" value="Unassembled WGS sequence"/>
</dbReference>
<evidence type="ECO:0000313" key="2">
    <source>
        <dbReference type="Proteomes" id="UP000027222"/>
    </source>
</evidence>
<evidence type="ECO:0008006" key="3">
    <source>
        <dbReference type="Google" id="ProtNLM"/>
    </source>
</evidence>
<feature type="non-terminal residue" evidence="1">
    <location>
        <position position="118"/>
    </location>
</feature>
<reference evidence="2" key="1">
    <citation type="journal article" date="2014" name="Proc. Natl. Acad. Sci. U.S.A.">
        <title>Extensive sampling of basidiomycete genomes demonstrates inadequacy of the white-rot/brown-rot paradigm for wood decay fungi.</title>
        <authorList>
            <person name="Riley R."/>
            <person name="Salamov A.A."/>
            <person name="Brown D.W."/>
            <person name="Nagy L.G."/>
            <person name="Floudas D."/>
            <person name="Held B.W."/>
            <person name="Levasseur A."/>
            <person name="Lombard V."/>
            <person name="Morin E."/>
            <person name="Otillar R."/>
            <person name="Lindquist E.A."/>
            <person name="Sun H."/>
            <person name="LaButti K.M."/>
            <person name="Schmutz J."/>
            <person name="Jabbour D."/>
            <person name="Luo H."/>
            <person name="Baker S.E."/>
            <person name="Pisabarro A.G."/>
            <person name="Walton J.D."/>
            <person name="Blanchette R.A."/>
            <person name="Henrissat B."/>
            <person name="Martin F."/>
            <person name="Cullen D."/>
            <person name="Hibbett D.S."/>
            <person name="Grigoriev I.V."/>
        </authorList>
    </citation>
    <scope>NUCLEOTIDE SEQUENCE [LARGE SCALE GENOMIC DNA]</scope>
    <source>
        <strain evidence="2">CBS 339.88</strain>
    </source>
</reference>